<reference evidence="1" key="2">
    <citation type="submission" date="2020-01" db="EMBL/GenBank/DDBJ databases">
        <authorList>
            <person name="Campanaro S."/>
        </authorList>
    </citation>
    <scope>NUCLEOTIDE SEQUENCE</scope>
    <source>
        <strain evidence="1">AS06rmzACSIP_7</strain>
    </source>
</reference>
<comment type="caution">
    <text evidence="1">The sequence shown here is derived from an EMBL/GenBank/DDBJ whole genome shotgun (WGS) entry which is preliminary data.</text>
</comment>
<accession>A0A971M2K0</accession>
<reference evidence="1" key="1">
    <citation type="journal article" date="2020" name="Biotechnol. Biofuels">
        <title>New insights from the biogas microbiome by comprehensive genome-resolved metagenomics of nearly 1600 species originating from multiple anaerobic digesters.</title>
        <authorList>
            <person name="Campanaro S."/>
            <person name="Treu L."/>
            <person name="Rodriguez-R L.M."/>
            <person name="Kovalovszki A."/>
            <person name="Ziels R.M."/>
            <person name="Maus I."/>
            <person name="Zhu X."/>
            <person name="Kougias P.G."/>
            <person name="Basile A."/>
            <person name="Luo G."/>
            <person name="Schluter A."/>
            <person name="Konstantinidis K.T."/>
            <person name="Angelidaki I."/>
        </authorList>
    </citation>
    <scope>NUCLEOTIDE SEQUENCE</scope>
    <source>
        <strain evidence="1">AS06rmzACSIP_7</strain>
    </source>
</reference>
<dbReference type="Proteomes" id="UP000777265">
    <property type="component" value="Unassembled WGS sequence"/>
</dbReference>
<dbReference type="EMBL" id="JAAYEE010000012">
    <property type="protein sequence ID" value="NLW33971.1"/>
    <property type="molecule type" value="Genomic_DNA"/>
</dbReference>
<name>A0A971M2K0_9BACT</name>
<dbReference type="AlphaFoldDB" id="A0A971M2K0"/>
<gene>
    <name evidence="1" type="ORF">GXY80_00615</name>
</gene>
<organism evidence="1 2">
    <name type="scientific">Syntrophorhabdus aromaticivorans</name>
    <dbReference type="NCBI Taxonomy" id="328301"/>
    <lineage>
        <taxon>Bacteria</taxon>
        <taxon>Pseudomonadati</taxon>
        <taxon>Thermodesulfobacteriota</taxon>
        <taxon>Syntrophorhabdia</taxon>
        <taxon>Syntrophorhabdales</taxon>
        <taxon>Syntrophorhabdaceae</taxon>
        <taxon>Syntrophorhabdus</taxon>
    </lineage>
</organism>
<sequence length="60" mass="6435">MGGIGYRLGFEGKNAQEAMKLLAKKQFLAEIGRIGGLAKSDCKTSAVRKNAKRGGRPKKV</sequence>
<protein>
    <submittedName>
        <fullName evidence="1">Uncharacterized protein</fullName>
    </submittedName>
</protein>
<evidence type="ECO:0000313" key="2">
    <source>
        <dbReference type="Proteomes" id="UP000777265"/>
    </source>
</evidence>
<proteinExistence type="predicted"/>
<evidence type="ECO:0000313" key="1">
    <source>
        <dbReference type="EMBL" id="NLW33971.1"/>
    </source>
</evidence>